<sequence>MAPLFKRARDNNDSPNDGNDERRRREEKRRREDERVAEADARLEKEQRAKRRERQRARKAAEDARVRAAVAHYVATRGRGDDNEDEAAEEAVSAVAESSTGPGTAERAKARGKEVTAKEDTKGVEPRGPLRDIPCLGCVQRNSECHMRVVKGARTCWECKQRHGRCGTAGVGVAARAMPAVSAEPSVAQALGEVAAQVFDLSVTSLNCSEALARLERKVDALTETVRWIAEVMGAEGVAAGERDLKMAWAKSLERIAPASGDDAEGTGNEMEIDEAKAPSTSDTGDAEDAETTDEEEEEEEEEEGRGWKGKGKAREETSEEEDSEEE</sequence>
<dbReference type="EMBL" id="WQMT02000011">
    <property type="protein sequence ID" value="KAG9217538.1"/>
    <property type="molecule type" value="Genomic_DNA"/>
</dbReference>
<keyword evidence="2" id="KW-1185">Reference proteome</keyword>
<evidence type="ECO:0000313" key="1">
    <source>
        <dbReference type="EMBL" id="KAG9217538.1"/>
    </source>
</evidence>
<organism evidence="1 2">
    <name type="scientific">Pleurotus cornucopiae</name>
    <name type="common">Cornucopia mushroom</name>
    <dbReference type="NCBI Taxonomy" id="5321"/>
    <lineage>
        <taxon>Eukaryota</taxon>
        <taxon>Fungi</taxon>
        <taxon>Dikarya</taxon>
        <taxon>Basidiomycota</taxon>
        <taxon>Agaricomycotina</taxon>
        <taxon>Agaricomycetes</taxon>
        <taxon>Agaricomycetidae</taxon>
        <taxon>Agaricales</taxon>
        <taxon>Pleurotineae</taxon>
        <taxon>Pleurotaceae</taxon>
        <taxon>Pleurotus</taxon>
    </lineage>
</organism>
<name>A0ACB7IGR1_PLECO</name>
<dbReference type="Proteomes" id="UP000824881">
    <property type="component" value="Unassembled WGS sequence"/>
</dbReference>
<gene>
    <name evidence="1" type="ORF">CCMSSC00406_0008465</name>
</gene>
<evidence type="ECO:0000313" key="2">
    <source>
        <dbReference type="Proteomes" id="UP000824881"/>
    </source>
</evidence>
<protein>
    <submittedName>
        <fullName evidence="1">Uncharacterized protein</fullName>
    </submittedName>
</protein>
<proteinExistence type="predicted"/>
<comment type="caution">
    <text evidence="1">The sequence shown here is derived from an EMBL/GenBank/DDBJ whole genome shotgun (WGS) entry which is preliminary data.</text>
</comment>
<accession>A0ACB7IGR1</accession>
<reference evidence="1 2" key="1">
    <citation type="journal article" date="2021" name="Appl. Environ. Microbiol.">
        <title>Genetic linkage and physical mapping for an oyster mushroom Pleurotus cornucopiae and QTL analysis for the trait cap color.</title>
        <authorList>
            <person name="Zhang Y."/>
            <person name="Gao W."/>
            <person name="Sonnenberg A."/>
            <person name="Chen Q."/>
            <person name="Zhang J."/>
            <person name="Huang C."/>
        </authorList>
    </citation>
    <scope>NUCLEOTIDE SEQUENCE [LARGE SCALE GENOMIC DNA]</scope>
    <source>
        <strain evidence="1">CCMSSC00406</strain>
    </source>
</reference>